<dbReference type="PROSITE" id="PS50908">
    <property type="entry name" value="RWD"/>
    <property type="match status" value="1"/>
</dbReference>
<dbReference type="Proteomes" id="UP000041254">
    <property type="component" value="Unassembled WGS sequence"/>
</dbReference>
<dbReference type="Gene3D" id="3.10.110.10">
    <property type="entry name" value="Ubiquitin Conjugating Enzyme"/>
    <property type="match status" value="1"/>
</dbReference>
<dbReference type="STRING" id="1169540.A0A0G4F6X2"/>
<evidence type="ECO:0000313" key="3">
    <source>
        <dbReference type="EMBL" id="CEM07987.1"/>
    </source>
</evidence>
<feature type="domain" description="RWD" evidence="2">
    <location>
        <begin position="12"/>
        <end position="121"/>
    </location>
</feature>
<sequence>MSSGDVCEEQAMELDTLDSIFGCFENEFTVVSRTPPVHLQFRIPDPDEPSHFFLLSVTWPEGYPAAEPPSFDLPTSPANSRLDQPTRQKILDFLTAKAADMVGEQMTFALISDLKDEGFEQLSLREIWEERSLWESREAAGNAAAADGPEENGHVDGSRAAGGDGRDGAEVPDMRHLTKNQKRTMWKHAVGGEINARRRGWNWVDIISHLSKTGAPTENSGG</sequence>
<dbReference type="SMART" id="SM00591">
    <property type="entry name" value="RWD"/>
    <property type="match status" value="1"/>
</dbReference>
<evidence type="ECO:0000256" key="1">
    <source>
        <dbReference type="SAM" id="MobiDB-lite"/>
    </source>
</evidence>
<organism evidence="3 4">
    <name type="scientific">Vitrella brassicaformis (strain CCMP3155)</name>
    <dbReference type="NCBI Taxonomy" id="1169540"/>
    <lineage>
        <taxon>Eukaryota</taxon>
        <taxon>Sar</taxon>
        <taxon>Alveolata</taxon>
        <taxon>Colpodellida</taxon>
        <taxon>Vitrellaceae</taxon>
        <taxon>Vitrella</taxon>
    </lineage>
</organism>
<name>A0A0G4F6X2_VITBC</name>
<dbReference type="PANTHER" id="PTHR21275:SF1">
    <property type="entry name" value="RWD DOMAIN-CONTAINING PROTEIN 4"/>
    <property type="match status" value="1"/>
</dbReference>
<dbReference type="AlphaFoldDB" id="A0A0G4F6X2"/>
<dbReference type="SUPFAM" id="SSF54495">
    <property type="entry name" value="UBC-like"/>
    <property type="match status" value="1"/>
</dbReference>
<dbReference type="EMBL" id="CDMY01000382">
    <property type="protein sequence ID" value="CEM07987.1"/>
    <property type="molecule type" value="Genomic_DNA"/>
</dbReference>
<dbReference type="VEuPathDB" id="CryptoDB:Vbra_8853"/>
<protein>
    <recommendedName>
        <fullName evidence="2">RWD domain-containing protein</fullName>
    </recommendedName>
</protein>
<accession>A0A0G4F6X2</accession>
<reference evidence="3 4" key="1">
    <citation type="submission" date="2014-11" db="EMBL/GenBank/DDBJ databases">
        <authorList>
            <person name="Zhu J."/>
            <person name="Qi W."/>
            <person name="Song R."/>
        </authorList>
    </citation>
    <scope>NUCLEOTIDE SEQUENCE [LARGE SCALE GENOMIC DNA]</scope>
</reference>
<dbReference type="InParanoid" id="A0A0G4F6X2"/>
<dbReference type="OrthoDB" id="10045773at2759"/>
<dbReference type="Pfam" id="PF05773">
    <property type="entry name" value="RWD"/>
    <property type="match status" value="1"/>
</dbReference>
<dbReference type="InterPro" id="IPR006575">
    <property type="entry name" value="RWD_dom"/>
</dbReference>
<dbReference type="InterPro" id="IPR016135">
    <property type="entry name" value="UBQ-conjugating_enzyme/RWD"/>
</dbReference>
<evidence type="ECO:0000313" key="4">
    <source>
        <dbReference type="Proteomes" id="UP000041254"/>
    </source>
</evidence>
<gene>
    <name evidence="3" type="ORF">Vbra_8853</name>
</gene>
<keyword evidence="4" id="KW-1185">Reference proteome</keyword>
<dbReference type="PANTHER" id="PTHR21275">
    <property type="entry name" value="RWD DOMAIN-CONTAINING PROTEIN 4"/>
    <property type="match status" value="1"/>
</dbReference>
<dbReference type="InterPro" id="IPR042770">
    <property type="entry name" value="RWDD4"/>
</dbReference>
<feature type="region of interest" description="Disordered" evidence="1">
    <location>
        <begin position="139"/>
        <end position="182"/>
    </location>
</feature>
<evidence type="ECO:0000259" key="2">
    <source>
        <dbReference type="PROSITE" id="PS50908"/>
    </source>
</evidence>
<proteinExistence type="predicted"/>
<feature type="compositionally biased region" description="Basic and acidic residues" evidence="1">
    <location>
        <begin position="164"/>
        <end position="176"/>
    </location>
</feature>